<keyword evidence="4 8" id="KW-0762">Sugar transport</keyword>
<evidence type="ECO:0000256" key="4">
    <source>
        <dbReference type="ARBA" id="ARBA00022597"/>
    </source>
</evidence>
<organism evidence="11 12">
    <name type="scientific">Acidilutibacter cellobiosedens</name>
    <dbReference type="NCBI Taxonomy" id="2507161"/>
    <lineage>
        <taxon>Bacteria</taxon>
        <taxon>Bacillati</taxon>
        <taxon>Bacillota</taxon>
        <taxon>Tissierellia</taxon>
        <taxon>Tissierellales</taxon>
        <taxon>Acidilutibacteraceae</taxon>
        <taxon>Acidilutibacter</taxon>
    </lineage>
</organism>
<feature type="transmembrane region" description="Helical" evidence="9">
    <location>
        <begin position="226"/>
        <end position="245"/>
    </location>
</feature>
<evidence type="ECO:0000256" key="8">
    <source>
        <dbReference type="PIRNR" id="PIRNR006351"/>
    </source>
</evidence>
<dbReference type="GO" id="GO:0005886">
    <property type="term" value="C:plasma membrane"/>
    <property type="evidence" value="ECO:0007669"/>
    <property type="project" value="UniProtKB-SubCell"/>
</dbReference>
<feature type="transmembrane region" description="Helical" evidence="9">
    <location>
        <begin position="180"/>
        <end position="200"/>
    </location>
</feature>
<feature type="transmembrane region" description="Helical" evidence="9">
    <location>
        <begin position="376"/>
        <end position="395"/>
    </location>
</feature>
<dbReference type="PANTHER" id="PTHR33989">
    <property type="match status" value="1"/>
</dbReference>
<protein>
    <recommendedName>
        <fullName evidence="8">Permease IIC component</fullName>
    </recommendedName>
</protein>
<dbReference type="InterPro" id="IPR003352">
    <property type="entry name" value="PTS_EIIC"/>
</dbReference>
<name>A0A410QA05_9FIRM</name>
<feature type="transmembrane region" description="Helical" evidence="9">
    <location>
        <begin position="401"/>
        <end position="418"/>
    </location>
</feature>
<gene>
    <name evidence="11" type="ORF">EQM13_03490</name>
</gene>
<dbReference type="RefSeq" id="WP_128751963.1">
    <property type="nucleotide sequence ID" value="NZ_CP035282.1"/>
</dbReference>
<evidence type="ECO:0000256" key="7">
    <source>
        <dbReference type="ARBA" id="ARBA00023136"/>
    </source>
</evidence>
<reference evidence="12" key="1">
    <citation type="submission" date="2019-01" db="EMBL/GenBank/DDBJ databases">
        <title>Draft genomes of a novel of Sporanaerobacter strains.</title>
        <authorList>
            <person name="Ma S."/>
        </authorList>
    </citation>
    <scope>NUCLEOTIDE SEQUENCE [LARGE SCALE GENOMIC DNA]</scope>
    <source>
        <strain evidence="12">NJN-17</strain>
    </source>
</reference>
<dbReference type="Proteomes" id="UP000287969">
    <property type="component" value="Chromosome"/>
</dbReference>
<dbReference type="KEGG" id="spoa:EQM13_03490"/>
<evidence type="ECO:0000256" key="2">
    <source>
        <dbReference type="ARBA" id="ARBA00022448"/>
    </source>
</evidence>
<comment type="subcellular location">
    <subcellularLocation>
        <location evidence="1">Cell membrane</location>
        <topology evidence="1">Multi-pass membrane protein</topology>
    </subcellularLocation>
</comment>
<sequence length="438" mass="47816">MSQSKFSTKAIDKIMKFVNMKGIVALKEGMLNILPLTVVGSIFLIIGSLPSEHINNFIAGIFGQNWTEPFLQVQGGTFAIMGIVSCFAIAYHYAKNEGHEALPAGILALSSFFIITNSYMVTDKGDMVKDVISKTWTGGQGMITAIIVGLFVGYSYSWFMKRDIVIKLPESVPKAISNQFAALIPAAFIFLVSMIVYIIFKFGFNTTFIEWIYQVLQVPLQGLTDSLPGVIAIAFFISFLWWFGVHGQSVVNGIVCSLLTANAVENTEMLQATGKLVVGGGAHIVTQQFLDSFLLISGSGITFGIVIAMLFRAKSNQYKSLGKLSIVPAIFNINEPVTFGLPIVLNPIMFVPFVAVPVIAALIVYGSIAVGFLKPFSGVLLPWSTPFLISGLMVGGWKGCLIQVIILLMSCLVYYPFFKKQDQIAYQQEQEAAVQQGK</sequence>
<dbReference type="GO" id="GO:0008982">
    <property type="term" value="F:protein-N(PI)-phosphohistidine-sugar phosphotransferase activity"/>
    <property type="evidence" value="ECO:0007669"/>
    <property type="project" value="UniProtKB-UniRule"/>
</dbReference>
<dbReference type="GO" id="GO:0009401">
    <property type="term" value="P:phosphoenolpyruvate-dependent sugar phosphotransferase system"/>
    <property type="evidence" value="ECO:0007669"/>
    <property type="project" value="InterPro"/>
</dbReference>
<evidence type="ECO:0000313" key="11">
    <source>
        <dbReference type="EMBL" id="QAT60704.1"/>
    </source>
</evidence>
<keyword evidence="6 9" id="KW-1133">Transmembrane helix</keyword>
<proteinExistence type="predicted"/>
<dbReference type="OrthoDB" id="1641940at2"/>
<evidence type="ECO:0000256" key="1">
    <source>
        <dbReference type="ARBA" id="ARBA00004651"/>
    </source>
</evidence>
<keyword evidence="12" id="KW-1185">Reference proteome</keyword>
<dbReference type="EMBL" id="CP035282">
    <property type="protein sequence ID" value="QAT60704.1"/>
    <property type="molecule type" value="Genomic_DNA"/>
</dbReference>
<feature type="transmembrane region" description="Helical" evidence="9">
    <location>
        <begin position="70"/>
        <end position="94"/>
    </location>
</feature>
<dbReference type="InterPro" id="IPR004501">
    <property type="entry name" value="PTS_EIIC_3"/>
</dbReference>
<feature type="transmembrane region" description="Helical" evidence="9">
    <location>
        <begin position="293"/>
        <end position="311"/>
    </location>
</feature>
<keyword evidence="7 8" id="KW-0472">Membrane</keyword>
<dbReference type="AlphaFoldDB" id="A0A410QA05"/>
<dbReference type="GO" id="GO:1901264">
    <property type="term" value="P:carbohydrate derivative transport"/>
    <property type="evidence" value="ECO:0007669"/>
    <property type="project" value="TreeGrafter"/>
</dbReference>
<dbReference type="PROSITE" id="PS51105">
    <property type="entry name" value="PTS_EIIC_TYPE_3"/>
    <property type="match status" value="1"/>
</dbReference>
<feature type="transmembrane region" description="Helical" evidence="9">
    <location>
        <begin position="141"/>
        <end position="159"/>
    </location>
</feature>
<feature type="transmembrane region" description="Helical" evidence="9">
    <location>
        <begin position="30"/>
        <end position="50"/>
    </location>
</feature>
<evidence type="ECO:0000259" key="10">
    <source>
        <dbReference type="PROSITE" id="PS51105"/>
    </source>
</evidence>
<dbReference type="PIRSF" id="PIRSF006351">
    <property type="entry name" value="PTS_EIIC-Cellobiose"/>
    <property type="match status" value="1"/>
</dbReference>
<evidence type="ECO:0000256" key="9">
    <source>
        <dbReference type="SAM" id="Phobius"/>
    </source>
</evidence>
<dbReference type="PANTHER" id="PTHR33989:SF4">
    <property type="entry name" value="PTS SYSTEM N,N'-DIACETYLCHITOBIOSE-SPECIFIC EIIC COMPONENT"/>
    <property type="match status" value="1"/>
</dbReference>
<dbReference type="NCBIfam" id="TIGR00410">
    <property type="entry name" value="lacE"/>
    <property type="match status" value="1"/>
</dbReference>
<dbReference type="InterPro" id="IPR004796">
    <property type="entry name" value="PTS_IIC_cello"/>
</dbReference>
<comment type="function">
    <text evidence="8">The phosphoenolpyruvate-dependent sugar phosphotransferase system (PTS), a major carbohydrate active -transport system, catalyzes the phosphorylation of incoming sugar substrates concomitant with their translocation across the cell membrane.</text>
</comment>
<evidence type="ECO:0000256" key="5">
    <source>
        <dbReference type="ARBA" id="ARBA00022692"/>
    </source>
</evidence>
<feature type="transmembrane region" description="Helical" evidence="9">
    <location>
        <begin position="101"/>
        <end position="121"/>
    </location>
</feature>
<dbReference type="InterPro" id="IPR051088">
    <property type="entry name" value="PTS_Sugar-EIIC/EIIB"/>
</dbReference>
<keyword evidence="3 8" id="KW-1003">Cell membrane</keyword>
<keyword evidence="5 9" id="KW-0812">Transmembrane</keyword>
<accession>A0A410QA05</accession>
<feature type="transmembrane region" description="Helical" evidence="9">
    <location>
        <begin position="343"/>
        <end position="364"/>
    </location>
</feature>
<evidence type="ECO:0000313" key="12">
    <source>
        <dbReference type="Proteomes" id="UP000287969"/>
    </source>
</evidence>
<evidence type="ECO:0000256" key="6">
    <source>
        <dbReference type="ARBA" id="ARBA00022989"/>
    </source>
</evidence>
<evidence type="ECO:0000256" key="3">
    <source>
        <dbReference type="ARBA" id="ARBA00022475"/>
    </source>
</evidence>
<dbReference type="Pfam" id="PF02378">
    <property type="entry name" value="PTS_EIIC"/>
    <property type="match status" value="1"/>
</dbReference>
<keyword evidence="2 8" id="KW-0813">Transport</keyword>
<feature type="domain" description="PTS EIIC type-3" evidence="10">
    <location>
        <begin position="6"/>
        <end position="417"/>
    </location>
</feature>